<dbReference type="Pfam" id="PF13450">
    <property type="entry name" value="NAD_binding_8"/>
    <property type="match status" value="1"/>
</dbReference>
<keyword evidence="3" id="KW-0285">Flavoprotein</keyword>
<evidence type="ECO:0000256" key="3">
    <source>
        <dbReference type="ARBA" id="ARBA00022630"/>
    </source>
</evidence>
<evidence type="ECO:0000256" key="4">
    <source>
        <dbReference type="ARBA" id="ARBA00022827"/>
    </source>
</evidence>
<dbReference type="EMBL" id="CDHK01000005">
    <property type="protein sequence ID" value="CEJ57015.1"/>
    <property type="molecule type" value="Genomic_DNA"/>
</dbReference>
<dbReference type="PANTHER" id="PTHR42877:SF1">
    <property type="entry name" value="FAD-BINDING MONOOXYGENASE STCW"/>
    <property type="match status" value="1"/>
</dbReference>
<keyword evidence="6" id="KW-1185">Reference proteome</keyword>
<accession>A0A0F7TNN5</accession>
<dbReference type="OrthoDB" id="74360at2759"/>
<evidence type="ECO:0000256" key="1">
    <source>
        <dbReference type="ARBA" id="ARBA00001974"/>
    </source>
</evidence>
<organism evidence="5 6">
    <name type="scientific">Penicillium brasilianum</name>
    <dbReference type="NCBI Taxonomy" id="104259"/>
    <lineage>
        <taxon>Eukaryota</taxon>
        <taxon>Fungi</taxon>
        <taxon>Dikarya</taxon>
        <taxon>Ascomycota</taxon>
        <taxon>Pezizomycotina</taxon>
        <taxon>Eurotiomycetes</taxon>
        <taxon>Eurotiomycetidae</taxon>
        <taxon>Eurotiales</taxon>
        <taxon>Aspergillaceae</taxon>
        <taxon>Penicillium</taxon>
    </lineage>
</organism>
<keyword evidence="4" id="KW-0274">FAD</keyword>
<dbReference type="PANTHER" id="PTHR42877">
    <property type="entry name" value="L-ORNITHINE N(5)-MONOOXYGENASE-RELATED"/>
    <property type="match status" value="1"/>
</dbReference>
<sequence length="598" mass="67674">MGSINHPDATETPTTRPGNLFAERFSENFHKNSNTGYHVPTTVLGASENRKLKVITIGGGFSGVMLAYYLERELRNVEHVIYEKNPEIGGTWFNNRYPNCACDAPSATYQLNFALNPDWPQFNSDAKAIHGYLLDVVEKLNLGRYFRFNSEVIAATFEEHKGTWNVKIRQKDENGVFHEIEDDCDLLIGAYGILSRWNFPDIPGVDTFKGSMIHTAGWPDDYRMEQWKGQRVAVIGSGASSIQTVPGMQPYVDHMDIFVRSPVWFFSPTLDGSEVPAGYAYTEEQKRTFRSDQDALLAHAKSAENDVMKMFNIMLRYGDAQKIVREQLLARMRRLIKDDRLLAGFTPSFSVGCRRIAPGDPYIEAIQKPNVDVHFTGVAKITENGIIGDDGILRQCDTVICATGFDVSYRPSFPLIGLNGIDLRDKWATVPEGYFGLACPDVPNYIVFGGPTFPVENGSIMGPIYSVTRYVIKIIEKMQHENIKYWVPKQTATDEFNDHAQTWMNGSVWEDNCNAWYKNKKTGRVTSVWPGSALHYMEAIKDPRFEDFEIKYHSPKNKYAYLGLGFVPADVDPSPLADRSPHLSKEFLDQRYYDSSQA</sequence>
<reference evidence="6" key="1">
    <citation type="journal article" date="2015" name="Genome Announc.">
        <title>Draft genome sequence of the fungus Penicillium brasilianum MG11.</title>
        <authorList>
            <person name="Horn F."/>
            <person name="Linde J."/>
            <person name="Mattern D.J."/>
            <person name="Walther G."/>
            <person name="Guthke R."/>
            <person name="Brakhage A.A."/>
            <person name="Valiante V."/>
        </authorList>
    </citation>
    <scope>NUCLEOTIDE SEQUENCE [LARGE SCALE GENOMIC DNA]</scope>
    <source>
        <strain evidence="6">MG11</strain>
    </source>
</reference>
<protein>
    <recommendedName>
        <fullName evidence="7">Sterigmatocystin biosynthesis monooxygenase stcW</fullName>
    </recommendedName>
</protein>
<evidence type="ECO:0008006" key="7">
    <source>
        <dbReference type="Google" id="ProtNLM"/>
    </source>
</evidence>
<evidence type="ECO:0000313" key="6">
    <source>
        <dbReference type="Proteomes" id="UP000042958"/>
    </source>
</evidence>
<dbReference type="AlphaFoldDB" id="A0A0F7TNN5"/>
<gene>
    <name evidence="5" type="ORF">PMG11_05723</name>
</gene>
<evidence type="ECO:0000313" key="5">
    <source>
        <dbReference type="EMBL" id="CEJ57015.1"/>
    </source>
</evidence>
<dbReference type="Gene3D" id="3.50.50.60">
    <property type="entry name" value="FAD/NAD(P)-binding domain"/>
    <property type="match status" value="2"/>
</dbReference>
<comment type="cofactor">
    <cofactor evidence="1">
        <name>FAD</name>
        <dbReference type="ChEBI" id="CHEBI:57692"/>
    </cofactor>
</comment>
<evidence type="ECO:0000256" key="2">
    <source>
        <dbReference type="ARBA" id="ARBA00010139"/>
    </source>
</evidence>
<proteinExistence type="inferred from homology"/>
<name>A0A0F7TNN5_PENBI</name>
<comment type="similarity">
    <text evidence="2">Belongs to the FAD-binding monooxygenase family.</text>
</comment>
<dbReference type="SUPFAM" id="SSF51905">
    <property type="entry name" value="FAD/NAD(P)-binding domain"/>
    <property type="match status" value="1"/>
</dbReference>
<dbReference type="InterPro" id="IPR051209">
    <property type="entry name" value="FAD-bind_Monooxygenase_sf"/>
</dbReference>
<dbReference type="InterPro" id="IPR036188">
    <property type="entry name" value="FAD/NAD-bd_sf"/>
</dbReference>
<dbReference type="Proteomes" id="UP000042958">
    <property type="component" value="Unassembled WGS sequence"/>
</dbReference>